<dbReference type="GO" id="GO:0042597">
    <property type="term" value="C:periplasmic space"/>
    <property type="evidence" value="ECO:0007669"/>
    <property type="project" value="UniProtKB-SubCell"/>
</dbReference>
<protein>
    <recommendedName>
        <fullName evidence="6 11">Beta-lactamase</fullName>
        <ecNumber evidence="5 11">3.5.2.6</ecNumber>
    </recommendedName>
</protein>
<dbReference type="Pfam" id="PF13354">
    <property type="entry name" value="Beta-lactamase2"/>
    <property type="match status" value="1"/>
</dbReference>
<dbReference type="InterPro" id="IPR012338">
    <property type="entry name" value="Beta-lactam/transpept-like"/>
</dbReference>
<dbReference type="InterPro" id="IPR045155">
    <property type="entry name" value="Beta-lactam_cat"/>
</dbReference>
<keyword evidence="7" id="KW-0964">Secreted</keyword>
<dbReference type="PANTHER" id="PTHR35333:SF3">
    <property type="entry name" value="BETA-LACTAMASE-TYPE TRANSPEPTIDASE FOLD CONTAINING PROTEIN"/>
    <property type="match status" value="1"/>
</dbReference>
<dbReference type="NCBIfam" id="NF033103">
    <property type="entry name" value="bla_class_A"/>
    <property type="match status" value="1"/>
</dbReference>
<comment type="catalytic activity">
    <reaction evidence="1 11">
        <text>a beta-lactam + H2O = a substituted beta-amino acid</text>
        <dbReference type="Rhea" id="RHEA:20401"/>
        <dbReference type="ChEBI" id="CHEBI:15377"/>
        <dbReference type="ChEBI" id="CHEBI:35627"/>
        <dbReference type="ChEBI" id="CHEBI:140347"/>
        <dbReference type="EC" id="3.5.2.6"/>
    </reaction>
</comment>
<dbReference type="KEGG" id="mspg:F6B93_13040"/>
<dbReference type="InterPro" id="IPR006311">
    <property type="entry name" value="TAT_signal"/>
</dbReference>
<evidence type="ECO:0000256" key="3">
    <source>
        <dbReference type="ARBA" id="ARBA00004613"/>
    </source>
</evidence>
<evidence type="ECO:0000256" key="11">
    <source>
        <dbReference type="RuleBase" id="RU361140"/>
    </source>
</evidence>
<dbReference type="EMBL" id="CP046600">
    <property type="protein sequence ID" value="QUR67906.1"/>
    <property type="molecule type" value="Genomic_DNA"/>
</dbReference>
<evidence type="ECO:0000313" key="14">
    <source>
        <dbReference type="Proteomes" id="UP000682202"/>
    </source>
</evidence>
<name>A0A975JY90_9MYCO</name>
<keyword evidence="9 11" id="KW-0378">Hydrolase</keyword>
<dbReference type="PRINTS" id="PR00118">
    <property type="entry name" value="BLACTAMASEA"/>
</dbReference>
<evidence type="ECO:0000259" key="12">
    <source>
        <dbReference type="Pfam" id="PF13354"/>
    </source>
</evidence>
<dbReference type="PANTHER" id="PTHR35333">
    <property type="entry name" value="BETA-LACTAMASE"/>
    <property type="match status" value="1"/>
</dbReference>
<comment type="similarity">
    <text evidence="4 11">Belongs to the class-A beta-lactamase family.</text>
</comment>
<dbReference type="Gene3D" id="3.40.710.10">
    <property type="entry name" value="DD-peptidase/beta-lactamase superfamily"/>
    <property type="match status" value="1"/>
</dbReference>
<evidence type="ECO:0000256" key="6">
    <source>
        <dbReference type="ARBA" id="ARBA00018879"/>
    </source>
</evidence>
<organism evidence="13 14">
    <name type="scientific">Mycobacterium spongiae</name>
    <dbReference type="NCBI Taxonomy" id="886343"/>
    <lineage>
        <taxon>Bacteria</taxon>
        <taxon>Bacillati</taxon>
        <taxon>Actinomycetota</taxon>
        <taxon>Actinomycetes</taxon>
        <taxon>Mycobacteriales</taxon>
        <taxon>Mycobacteriaceae</taxon>
        <taxon>Mycobacterium</taxon>
    </lineage>
</organism>
<evidence type="ECO:0000256" key="4">
    <source>
        <dbReference type="ARBA" id="ARBA00009009"/>
    </source>
</evidence>
<dbReference type="InterPro" id="IPR023650">
    <property type="entry name" value="Beta-lactam_class-A_AS"/>
</dbReference>
<proteinExistence type="inferred from homology"/>
<dbReference type="SUPFAM" id="SSF56601">
    <property type="entry name" value="beta-lactamase/transpeptidase-like"/>
    <property type="match status" value="1"/>
</dbReference>
<keyword evidence="8" id="KW-0574">Periplasm</keyword>
<evidence type="ECO:0000313" key="13">
    <source>
        <dbReference type="EMBL" id="QUR67906.1"/>
    </source>
</evidence>
<evidence type="ECO:0000256" key="2">
    <source>
        <dbReference type="ARBA" id="ARBA00004418"/>
    </source>
</evidence>
<dbReference type="AlphaFoldDB" id="A0A975JY90"/>
<gene>
    <name evidence="13" type="primary">bla</name>
    <name evidence="13" type="ORF">F6B93_13040</name>
</gene>
<dbReference type="PROSITE" id="PS51257">
    <property type="entry name" value="PROKAR_LIPOPROTEIN"/>
    <property type="match status" value="1"/>
</dbReference>
<dbReference type="EC" id="3.5.2.6" evidence="5 11"/>
<dbReference type="GO" id="GO:0030655">
    <property type="term" value="P:beta-lactam antibiotic catabolic process"/>
    <property type="evidence" value="ECO:0007669"/>
    <property type="project" value="InterPro"/>
</dbReference>
<sequence>MRTPGLNGFGRRELLAASLVVSLAACTRPARSDAPVSTTALARPKLADRFADLEREFEARLGVDVVAADATATIAYRADERFAFCSTFKAPLAAAVLHKNSLAQLDTVIAYTTDDIRSASPVTQQHVETGMTIGQLCDAAIRYSDGTAANLLLNELAGTTSGPAAFTGYLRSLGDTVSRLDQEEPELNRNPPGDQRDTTTPRAIALVFRQLVLGDALAPDKRALLIDWLARSTTGAKRIRAGFPADWKVVDKTGSGDYGRANDVAVVWSPSGVPHVVAIMSDRADGGYDAKWSDDLVAAAATCVAGVLS</sequence>
<keyword evidence="14" id="KW-1185">Reference proteome</keyword>
<dbReference type="PROSITE" id="PS51318">
    <property type="entry name" value="TAT"/>
    <property type="match status" value="1"/>
</dbReference>
<dbReference type="FunFam" id="3.40.710.10:FF:000033">
    <property type="entry name" value="Beta-lactamase"/>
    <property type="match status" value="1"/>
</dbReference>
<dbReference type="GO" id="GO:0008800">
    <property type="term" value="F:beta-lactamase activity"/>
    <property type="evidence" value="ECO:0007669"/>
    <property type="project" value="UniProtKB-UniRule"/>
</dbReference>
<dbReference type="RefSeq" id="WP_211695479.1">
    <property type="nucleotide sequence ID" value="NZ_CP046600.1"/>
</dbReference>
<evidence type="ECO:0000256" key="8">
    <source>
        <dbReference type="ARBA" id="ARBA00022764"/>
    </source>
</evidence>
<evidence type="ECO:0000256" key="10">
    <source>
        <dbReference type="ARBA" id="ARBA00023251"/>
    </source>
</evidence>
<evidence type="ECO:0000256" key="5">
    <source>
        <dbReference type="ARBA" id="ARBA00012865"/>
    </source>
</evidence>
<accession>A0A975JY90</accession>
<evidence type="ECO:0000256" key="9">
    <source>
        <dbReference type="ARBA" id="ARBA00022801"/>
    </source>
</evidence>
<dbReference type="Proteomes" id="UP000682202">
    <property type="component" value="Chromosome"/>
</dbReference>
<dbReference type="GO" id="GO:0046677">
    <property type="term" value="P:response to antibiotic"/>
    <property type="evidence" value="ECO:0007669"/>
    <property type="project" value="UniProtKB-UniRule"/>
</dbReference>
<dbReference type="InterPro" id="IPR000871">
    <property type="entry name" value="Beta-lactam_class-A"/>
</dbReference>
<keyword evidence="10 11" id="KW-0046">Antibiotic resistance</keyword>
<evidence type="ECO:0000256" key="7">
    <source>
        <dbReference type="ARBA" id="ARBA00022525"/>
    </source>
</evidence>
<dbReference type="PROSITE" id="PS00146">
    <property type="entry name" value="BETA_LACTAMASE_A"/>
    <property type="match status" value="1"/>
</dbReference>
<comment type="subcellular location">
    <subcellularLocation>
        <location evidence="2">Periplasm</location>
    </subcellularLocation>
    <subcellularLocation>
        <location evidence="3">Secreted</location>
    </subcellularLocation>
</comment>
<evidence type="ECO:0000256" key="1">
    <source>
        <dbReference type="ARBA" id="ARBA00001526"/>
    </source>
</evidence>
<reference evidence="13" key="1">
    <citation type="submission" date="2019-12" db="EMBL/GenBank/DDBJ databases">
        <title>Mycobacterium spongiae sp. nov.</title>
        <authorList>
            <person name="Stinear T."/>
        </authorList>
    </citation>
    <scope>NUCLEOTIDE SEQUENCE</scope>
    <source>
        <strain evidence="13">FSD4b-SM</strain>
    </source>
</reference>
<feature type="domain" description="Beta-lactamase class A catalytic" evidence="12">
    <location>
        <begin position="69"/>
        <end position="280"/>
    </location>
</feature>
<dbReference type="GO" id="GO:0005576">
    <property type="term" value="C:extracellular region"/>
    <property type="evidence" value="ECO:0007669"/>
    <property type="project" value="UniProtKB-SubCell"/>
</dbReference>